<dbReference type="InterPro" id="IPR030922">
    <property type="entry name" value="LptF"/>
</dbReference>
<dbReference type="PANTHER" id="PTHR33529">
    <property type="entry name" value="SLR0882 PROTEIN-RELATED"/>
    <property type="match status" value="1"/>
</dbReference>
<accession>A0A1Y6C7D4</accession>
<keyword evidence="4 6" id="KW-1133">Transmembrane helix</keyword>
<feature type="transmembrane region" description="Helical" evidence="6">
    <location>
        <begin position="340"/>
        <end position="358"/>
    </location>
</feature>
<dbReference type="GO" id="GO:0043190">
    <property type="term" value="C:ATP-binding cassette (ABC) transporter complex"/>
    <property type="evidence" value="ECO:0007669"/>
    <property type="project" value="InterPro"/>
</dbReference>
<dbReference type="PANTHER" id="PTHR33529:SF6">
    <property type="entry name" value="YJGP_YJGQ FAMILY PERMEASE"/>
    <property type="match status" value="1"/>
</dbReference>
<keyword evidence="2" id="KW-1003">Cell membrane</keyword>
<dbReference type="InterPro" id="IPR005495">
    <property type="entry name" value="LptG/LptF_permease"/>
</dbReference>
<dbReference type="EMBL" id="FWZX01000014">
    <property type="protein sequence ID" value="SMF40519.1"/>
    <property type="molecule type" value="Genomic_DNA"/>
</dbReference>
<evidence type="ECO:0000256" key="2">
    <source>
        <dbReference type="ARBA" id="ARBA00022475"/>
    </source>
</evidence>
<dbReference type="Proteomes" id="UP000192917">
    <property type="component" value="Unassembled WGS sequence"/>
</dbReference>
<reference evidence="7 8" key="1">
    <citation type="submission" date="2017-04" db="EMBL/GenBank/DDBJ databases">
        <authorList>
            <person name="Afonso C.L."/>
            <person name="Miller P.J."/>
            <person name="Scott M.A."/>
            <person name="Spackman E."/>
            <person name="Goraichik I."/>
            <person name="Dimitrov K.M."/>
            <person name="Suarez D.L."/>
            <person name="Swayne D.E."/>
        </authorList>
    </citation>
    <scope>NUCLEOTIDE SEQUENCE [LARGE SCALE GENOMIC DNA]</scope>
    <source>
        <strain evidence="7 8">USBA 355</strain>
    </source>
</reference>
<gene>
    <name evidence="7" type="ORF">SAMN05428998_11426</name>
</gene>
<evidence type="ECO:0000256" key="3">
    <source>
        <dbReference type="ARBA" id="ARBA00022692"/>
    </source>
</evidence>
<evidence type="ECO:0000313" key="8">
    <source>
        <dbReference type="Proteomes" id="UP000192917"/>
    </source>
</evidence>
<name>A0A1Y6C7D4_9PROT</name>
<evidence type="ECO:0000256" key="5">
    <source>
        <dbReference type="ARBA" id="ARBA00023136"/>
    </source>
</evidence>
<evidence type="ECO:0000256" key="4">
    <source>
        <dbReference type="ARBA" id="ARBA00022989"/>
    </source>
</evidence>
<evidence type="ECO:0000256" key="1">
    <source>
        <dbReference type="ARBA" id="ARBA00004651"/>
    </source>
</evidence>
<evidence type="ECO:0000313" key="7">
    <source>
        <dbReference type="EMBL" id="SMF40519.1"/>
    </source>
</evidence>
<dbReference type="GO" id="GO:0055085">
    <property type="term" value="P:transmembrane transport"/>
    <property type="evidence" value="ECO:0007669"/>
    <property type="project" value="InterPro"/>
</dbReference>
<keyword evidence="8" id="KW-1185">Reference proteome</keyword>
<dbReference type="STRING" id="560819.SAMN05428998_11426"/>
<feature type="transmembrane region" description="Helical" evidence="6">
    <location>
        <begin position="49"/>
        <end position="78"/>
    </location>
</feature>
<proteinExistence type="predicted"/>
<sequence>MRSLDRYIFSQLGWTTIAVTIALTFAIWLTQSLRLFDYIVNRGLPADKFLEFAALLMPSFLGVVVPIASFVAVLFVYNKMIGDRELVVLRAAGLSQGQLARAAVMLCALSVLAGYFMTIYLQPASFRAFKDLQFELRHDLSTVLLQDGVFNELADGLTVYVRERLDDGELLGIMVSDQRDPKQPVTIMAKRGALVHTAAGSMVVMFDGNRQQFDPVKKRLSMLKFDRYSVELGSVTNGDQIPWRWREPPERFIPELIGPPKSEEDVRYRAELIAEFHQRIVIPLYTIAFVSIGLAAMLGGEFDRRGRPRRLAVAVMAVGALEGVQLALQDMAQRTEAVDFLLYLPPIVVTAISLFFLYHRPRRPRRAAASA</sequence>
<dbReference type="GO" id="GO:0015920">
    <property type="term" value="P:lipopolysaccharide transport"/>
    <property type="evidence" value="ECO:0007669"/>
    <property type="project" value="TreeGrafter"/>
</dbReference>
<feature type="transmembrane region" description="Helical" evidence="6">
    <location>
        <begin position="280"/>
        <end position="299"/>
    </location>
</feature>
<dbReference type="RefSeq" id="WP_085123854.1">
    <property type="nucleotide sequence ID" value="NZ_FWZX01000014.1"/>
</dbReference>
<feature type="transmembrane region" description="Helical" evidence="6">
    <location>
        <begin position="99"/>
        <end position="121"/>
    </location>
</feature>
<keyword evidence="3 6" id="KW-0812">Transmembrane</keyword>
<feature type="transmembrane region" description="Helical" evidence="6">
    <location>
        <begin position="311"/>
        <end position="328"/>
    </location>
</feature>
<dbReference type="Pfam" id="PF03739">
    <property type="entry name" value="LptF_LptG"/>
    <property type="match status" value="1"/>
</dbReference>
<dbReference type="NCBIfam" id="TIGR04407">
    <property type="entry name" value="LptF_YjgP"/>
    <property type="match status" value="1"/>
</dbReference>
<feature type="transmembrane region" description="Helical" evidence="6">
    <location>
        <begin position="12"/>
        <end position="29"/>
    </location>
</feature>
<evidence type="ECO:0000256" key="6">
    <source>
        <dbReference type="SAM" id="Phobius"/>
    </source>
</evidence>
<protein>
    <submittedName>
        <fullName evidence="7">Lipopolysaccharide export system permease protein</fullName>
    </submittedName>
</protein>
<dbReference type="AlphaFoldDB" id="A0A1Y6C7D4"/>
<keyword evidence="5 6" id="KW-0472">Membrane</keyword>
<organism evidence="7 8">
    <name type="scientific">Tistlia consotensis USBA 355</name>
    <dbReference type="NCBI Taxonomy" id="560819"/>
    <lineage>
        <taxon>Bacteria</taxon>
        <taxon>Pseudomonadati</taxon>
        <taxon>Pseudomonadota</taxon>
        <taxon>Alphaproteobacteria</taxon>
        <taxon>Rhodospirillales</taxon>
        <taxon>Rhodovibrionaceae</taxon>
        <taxon>Tistlia</taxon>
    </lineage>
</organism>
<comment type="subcellular location">
    <subcellularLocation>
        <location evidence="1">Cell membrane</location>
        <topology evidence="1">Multi-pass membrane protein</topology>
    </subcellularLocation>
</comment>